<sequence>MDWKLLDYAKEARDTASSLESILEEAPQYTGDIAADIAELYAISSALHRLHDALDLSHYGRQAGLICDDLDVCIPSLGHTLDHVRDMFSKSRRNIRQHPGAFPGTPPYDRMWEDACAEMQDQGISLPKRLEFYRVYLQAMFDILKGDRVDDDLAIIHSRLSRLLEIQEPLEGYFDRLSVNHGPRTPGIPSPVTARPVIRSYQTYPHYTHHPPPPPLPPRAPRSPMYGEVPYIPPPVPEIPRSPTYSTVSSQNDTVHSDGSSSGTRHWATKIFDGRHSISPFQTSGQPTKCLGRDDPKALTLLDADGFQKVLELPFEATKVSVSLYWRAEDNRARILFENDTGRGMTCCFPLTGLKVMRTESCLQFCRINRQDGGYDLWANLRFPIYERMVLFYCSVVAMKRQDFVTTPPGLEDIFAPGEKEEFGGEIQDDNYLHAFRIFRDRDSGCVRFEATARRGPLKTIPIWTAFVTQYIGNRNWMKRVGSKTVQLQAMHPYVFCPGYTVPHGTSGKYQLTFTSAEDAKCFMETFHRIRTR</sequence>
<protein>
    <submittedName>
        <fullName evidence="4">Uncharacterized protein</fullName>
    </submittedName>
</protein>
<keyword evidence="5" id="KW-1185">Reference proteome</keyword>
<gene>
    <name evidence="4" type="ORF">BCR34DRAFT_596663</name>
</gene>
<evidence type="ECO:0000313" key="4">
    <source>
        <dbReference type="EMBL" id="ORY17790.1"/>
    </source>
</evidence>
<accession>A0A1Y2A647</accession>
<evidence type="ECO:0000313" key="5">
    <source>
        <dbReference type="Proteomes" id="UP000193144"/>
    </source>
</evidence>
<dbReference type="Proteomes" id="UP000193144">
    <property type="component" value="Unassembled WGS sequence"/>
</dbReference>
<evidence type="ECO:0000259" key="2">
    <source>
        <dbReference type="Pfam" id="PF23074"/>
    </source>
</evidence>
<dbReference type="InterPro" id="IPR057081">
    <property type="entry name" value="PH_N"/>
</dbReference>
<feature type="region of interest" description="Disordered" evidence="1">
    <location>
        <begin position="243"/>
        <end position="266"/>
    </location>
</feature>
<dbReference type="InterPro" id="IPR057082">
    <property type="entry name" value="PH_C"/>
</dbReference>
<dbReference type="Pfam" id="PF23074">
    <property type="entry name" value="PH_FT_N"/>
    <property type="match status" value="1"/>
</dbReference>
<organism evidence="4 5">
    <name type="scientific">Clohesyomyces aquaticus</name>
    <dbReference type="NCBI Taxonomy" id="1231657"/>
    <lineage>
        <taxon>Eukaryota</taxon>
        <taxon>Fungi</taxon>
        <taxon>Dikarya</taxon>
        <taxon>Ascomycota</taxon>
        <taxon>Pezizomycotina</taxon>
        <taxon>Dothideomycetes</taxon>
        <taxon>Pleosporomycetidae</taxon>
        <taxon>Pleosporales</taxon>
        <taxon>Lindgomycetaceae</taxon>
        <taxon>Clohesyomyces</taxon>
    </lineage>
</organism>
<reference evidence="4 5" key="1">
    <citation type="submission" date="2016-07" db="EMBL/GenBank/DDBJ databases">
        <title>Pervasive Adenine N6-methylation of Active Genes in Fungi.</title>
        <authorList>
            <consortium name="DOE Joint Genome Institute"/>
            <person name="Mondo S.J."/>
            <person name="Dannebaum R.O."/>
            <person name="Kuo R.C."/>
            <person name="Labutti K."/>
            <person name="Haridas S."/>
            <person name="Kuo A."/>
            <person name="Salamov A."/>
            <person name="Ahrendt S.R."/>
            <person name="Lipzen A."/>
            <person name="Sullivan W."/>
            <person name="Andreopoulos W.B."/>
            <person name="Clum A."/>
            <person name="Lindquist E."/>
            <person name="Daum C."/>
            <person name="Ramamoorthy G.K."/>
            <person name="Gryganskyi A."/>
            <person name="Culley D."/>
            <person name="Magnuson J.K."/>
            <person name="James T.Y."/>
            <person name="O'Malley M.A."/>
            <person name="Stajich J.E."/>
            <person name="Spatafora J.W."/>
            <person name="Visel A."/>
            <person name="Grigoriev I.V."/>
        </authorList>
    </citation>
    <scope>NUCLEOTIDE SEQUENCE [LARGE SCALE GENOMIC DNA]</scope>
    <source>
        <strain evidence="4 5">CBS 115471</strain>
    </source>
</reference>
<comment type="caution">
    <text evidence="4">The sequence shown here is derived from an EMBL/GenBank/DDBJ whole genome shotgun (WGS) entry which is preliminary data.</text>
</comment>
<evidence type="ECO:0000259" key="3">
    <source>
        <dbReference type="Pfam" id="PF23076"/>
    </source>
</evidence>
<feature type="compositionally biased region" description="Polar residues" evidence="1">
    <location>
        <begin position="243"/>
        <end position="264"/>
    </location>
</feature>
<dbReference type="OrthoDB" id="5345571at2759"/>
<proteinExistence type="predicted"/>
<dbReference type="EMBL" id="MCFA01000010">
    <property type="protein sequence ID" value="ORY17790.1"/>
    <property type="molecule type" value="Genomic_DNA"/>
</dbReference>
<dbReference type="Pfam" id="PF23076">
    <property type="entry name" value="PH_FT_C"/>
    <property type="match status" value="1"/>
</dbReference>
<feature type="domain" description="PH" evidence="3">
    <location>
        <begin position="420"/>
        <end position="531"/>
    </location>
</feature>
<dbReference type="AlphaFoldDB" id="A0A1Y2A647"/>
<evidence type="ECO:0000256" key="1">
    <source>
        <dbReference type="SAM" id="MobiDB-lite"/>
    </source>
</evidence>
<feature type="domain" description="PH" evidence="2">
    <location>
        <begin position="296"/>
        <end position="407"/>
    </location>
</feature>
<name>A0A1Y2A647_9PLEO</name>